<protein>
    <submittedName>
        <fullName evidence="1">Uncharacterized protein</fullName>
    </submittedName>
</protein>
<proteinExistence type="predicted"/>
<sequence length="102" mass="12143">MKNKKQGNNWTAYYDNDTKRYFAEIMYTSREGREQYDYEITQDIYARLGTFSDDVDNERLIKTGKSVYSFENTMYGTLGPERTVWDEEANETMNKCVKKNND</sequence>
<reference evidence="1 2" key="1">
    <citation type="submission" date="2016-11" db="EMBL/GenBank/DDBJ databases">
        <authorList>
            <person name="Jaros S."/>
            <person name="Januszkiewicz K."/>
            <person name="Wedrychowicz H."/>
        </authorList>
    </citation>
    <scope>NUCLEOTIDE SEQUENCE [LARGE SCALE GENOMIC DNA]</scope>
    <source>
        <strain evidence="1 2">YL228</strain>
    </source>
</reference>
<name>A0A1K1MCR3_RUMFL</name>
<dbReference type="EMBL" id="FPIP01000002">
    <property type="protein sequence ID" value="SFW20938.1"/>
    <property type="molecule type" value="Genomic_DNA"/>
</dbReference>
<accession>A0A1K1MCR3</accession>
<dbReference type="RefSeq" id="WP_072299442.1">
    <property type="nucleotide sequence ID" value="NZ_CAMHTN010000054.1"/>
</dbReference>
<evidence type="ECO:0000313" key="1">
    <source>
        <dbReference type="EMBL" id="SFW20938.1"/>
    </source>
</evidence>
<evidence type="ECO:0000313" key="2">
    <source>
        <dbReference type="Proteomes" id="UP000183461"/>
    </source>
</evidence>
<dbReference type="AlphaFoldDB" id="A0A1K1MCR3"/>
<gene>
    <name evidence="1" type="ORF">SAMN02910280_1071</name>
</gene>
<organism evidence="1 2">
    <name type="scientific">Ruminococcus flavefaciens</name>
    <dbReference type="NCBI Taxonomy" id="1265"/>
    <lineage>
        <taxon>Bacteria</taxon>
        <taxon>Bacillati</taxon>
        <taxon>Bacillota</taxon>
        <taxon>Clostridia</taxon>
        <taxon>Eubacteriales</taxon>
        <taxon>Oscillospiraceae</taxon>
        <taxon>Ruminococcus</taxon>
    </lineage>
</organism>
<dbReference type="Proteomes" id="UP000183461">
    <property type="component" value="Unassembled WGS sequence"/>
</dbReference>